<dbReference type="EC" id="2.7.9.3" evidence="8"/>
<feature type="domain" description="PurM-like C-terminal" evidence="7">
    <location>
        <begin position="139"/>
        <end position="317"/>
    </location>
</feature>
<dbReference type="InterPro" id="IPR004536">
    <property type="entry name" value="SPS/SelD"/>
</dbReference>
<sequence length="319" mass="34750">MLNGIPRHQDDRLIVGYDKSDDASVYVVRDDLAIVQSVDFFPPIVDDPYMFGQIAAANSLSDIFAMGADPKLAMNVMAINSAMGQDAVREILQGGYSKAYEAGVLITGGHTIEDKEPKYGLSVTGFMHPKDLLSNSSAREGDVLLLTKPLGVGILTTAAKVGLVDESLEQQLYKEMAELNKYGRDIMMKYDVHSCTDITGFGLMGHAYEMASGSGMTIHFDMNNMPYHKEAIEMAKQGFIPAGAYRNRDYTDGHVRTEGPISEAELDILYDPQTSGGLMIAVSEKDAPALEKELSDNLPCGKIIGYVTAKEGTDLMVRK</sequence>
<keyword evidence="9" id="KW-1185">Reference proteome</keyword>
<evidence type="ECO:0000256" key="4">
    <source>
        <dbReference type="ARBA" id="ARBA00022840"/>
    </source>
</evidence>
<dbReference type="GO" id="GO:0005737">
    <property type="term" value="C:cytoplasm"/>
    <property type="evidence" value="ECO:0007669"/>
    <property type="project" value="TreeGrafter"/>
</dbReference>
<dbReference type="STRING" id="706434.HMPREF9429_00432"/>
<reference evidence="8 9" key="1">
    <citation type="submission" date="2010-08" db="EMBL/GenBank/DDBJ databases">
        <authorList>
            <person name="Weinstock G."/>
            <person name="Sodergren E."/>
            <person name="Clifton S."/>
            <person name="Fulton L."/>
            <person name="Fulton B."/>
            <person name="Courtney L."/>
            <person name="Fronick C."/>
            <person name="Harrison M."/>
            <person name="Strong C."/>
            <person name="Farmer C."/>
            <person name="Delahaunty K."/>
            <person name="Markovic C."/>
            <person name="Hall O."/>
            <person name="Minx P."/>
            <person name="Tomlinson C."/>
            <person name="Mitreva M."/>
            <person name="Hou S."/>
            <person name="Chen J."/>
            <person name="Wollam A."/>
            <person name="Pepin K.H."/>
            <person name="Johnson M."/>
            <person name="Bhonagiri V."/>
            <person name="Zhang X."/>
            <person name="Suruliraj S."/>
            <person name="Warren W."/>
            <person name="Chinwalla A."/>
            <person name="Mardis E.R."/>
            <person name="Wilson R.K."/>
        </authorList>
    </citation>
    <scope>NUCLEOTIDE SEQUENCE [LARGE SCALE GENOMIC DNA]</scope>
    <source>
        <strain evidence="8 9">F0359</strain>
    </source>
</reference>
<evidence type="ECO:0000313" key="9">
    <source>
        <dbReference type="Proteomes" id="UP000003195"/>
    </source>
</evidence>
<dbReference type="SUPFAM" id="SSF55326">
    <property type="entry name" value="PurM N-terminal domain-like"/>
    <property type="match status" value="1"/>
</dbReference>
<dbReference type="InterPro" id="IPR036676">
    <property type="entry name" value="PurM-like_C_sf"/>
</dbReference>
<keyword evidence="1 8" id="KW-0808">Transferase</keyword>
<dbReference type="InterPro" id="IPR036921">
    <property type="entry name" value="PurM-like_N_sf"/>
</dbReference>
<dbReference type="Gene3D" id="3.30.1330.10">
    <property type="entry name" value="PurM-like, N-terminal domain"/>
    <property type="match status" value="1"/>
</dbReference>
<evidence type="ECO:0000256" key="3">
    <source>
        <dbReference type="ARBA" id="ARBA00022777"/>
    </source>
</evidence>
<name>E2ZAH5_9FIRM</name>
<dbReference type="NCBIfam" id="TIGR00476">
    <property type="entry name" value="selD"/>
    <property type="match status" value="1"/>
</dbReference>
<gene>
    <name evidence="8" type="primary">selD</name>
    <name evidence="8" type="ORF">HMPREF9429_00432</name>
</gene>
<dbReference type="GO" id="GO:0004756">
    <property type="term" value="F:selenide, water dikinase activity"/>
    <property type="evidence" value="ECO:0007669"/>
    <property type="project" value="UniProtKB-EC"/>
</dbReference>
<dbReference type="PANTHER" id="PTHR10256">
    <property type="entry name" value="SELENIDE, WATER DIKINASE"/>
    <property type="match status" value="1"/>
</dbReference>
<dbReference type="Pfam" id="PF00586">
    <property type="entry name" value="AIRS"/>
    <property type="match status" value="1"/>
</dbReference>
<organism evidence="8 9">
    <name type="scientific">Megasphaera micronuciformis F0359</name>
    <dbReference type="NCBI Taxonomy" id="706434"/>
    <lineage>
        <taxon>Bacteria</taxon>
        <taxon>Bacillati</taxon>
        <taxon>Bacillota</taxon>
        <taxon>Negativicutes</taxon>
        <taxon>Veillonellales</taxon>
        <taxon>Veillonellaceae</taxon>
        <taxon>Megasphaera</taxon>
    </lineage>
</organism>
<dbReference type="PANTHER" id="PTHR10256:SF0">
    <property type="entry name" value="INACTIVE SELENIDE, WATER DIKINASE-LIKE PROTEIN-RELATED"/>
    <property type="match status" value="1"/>
</dbReference>
<evidence type="ECO:0000259" key="6">
    <source>
        <dbReference type="Pfam" id="PF00586"/>
    </source>
</evidence>
<evidence type="ECO:0000256" key="1">
    <source>
        <dbReference type="ARBA" id="ARBA00022679"/>
    </source>
</evidence>
<evidence type="ECO:0000256" key="2">
    <source>
        <dbReference type="ARBA" id="ARBA00022741"/>
    </source>
</evidence>
<dbReference type="CDD" id="cd02195">
    <property type="entry name" value="SelD"/>
    <property type="match status" value="1"/>
</dbReference>
<dbReference type="InterPro" id="IPR010918">
    <property type="entry name" value="PurM-like_C_dom"/>
</dbReference>
<evidence type="ECO:0000259" key="7">
    <source>
        <dbReference type="Pfam" id="PF02769"/>
    </source>
</evidence>
<dbReference type="Gene3D" id="3.90.650.10">
    <property type="entry name" value="PurM-like C-terminal domain"/>
    <property type="match status" value="1"/>
</dbReference>
<keyword evidence="2" id="KW-0547">Nucleotide-binding</keyword>
<dbReference type="eggNOG" id="COG0709">
    <property type="taxonomic scope" value="Bacteria"/>
</dbReference>
<dbReference type="EMBL" id="AECS01000011">
    <property type="protein sequence ID" value="EFQ04686.1"/>
    <property type="molecule type" value="Genomic_DNA"/>
</dbReference>
<dbReference type="GO" id="GO:0016260">
    <property type="term" value="P:selenocysteine biosynthetic process"/>
    <property type="evidence" value="ECO:0007669"/>
    <property type="project" value="TreeGrafter"/>
</dbReference>
<comment type="caution">
    <text evidence="8">The sequence shown here is derived from an EMBL/GenBank/DDBJ whole genome shotgun (WGS) entry which is preliminary data.</text>
</comment>
<dbReference type="HOGENOM" id="CLU_032859_0_0_9"/>
<accession>E2ZAH5</accession>
<evidence type="ECO:0000256" key="5">
    <source>
        <dbReference type="ARBA" id="ARBA00023266"/>
    </source>
</evidence>
<keyword evidence="3 8" id="KW-0418">Kinase</keyword>
<feature type="domain" description="PurM-like N-terminal" evidence="6">
    <location>
        <begin position="21"/>
        <end position="127"/>
    </location>
</feature>
<proteinExistence type="predicted"/>
<dbReference type="GO" id="GO:0005524">
    <property type="term" value="F:ATP binding"/>
    <property type="evidence" value="ECO:0007669"/>
    <property type="project" value="UniProtKB-KW"/>
</dbReference>
<dbReference type="Pfam" id="PF02769">
    <property type="entry name" value="AIRS_C"/>
    <property type="match status" value="1"/>
</dbReference>
<dbReference type="Proteomes" id="UP000003195">
    <property type="component" value="Unassembled WGS sequence"/>
</dbReference>
<protein>
    <submittedName>
        <fullName evidence="8">Selenide, water dikinase</fullName>
        <ecNumber evidence="8">2.7.9.3</ecNumber>
    </submittedName>
</protein>
<dbReference type="InterPro" id="IPR016188">
    <property type="entry name" value="PurM-like_N"/>
</dbReference>
<evidence type="ECO:0000313" key="8">
    <source>
        <dbReference type="EMBL" id="EFQ04686.1"/>
    </source>
</evidence>
<keyword evidence="5" id="KW-0711">Selenium</keyword>
<keyword evidence="4" id="KW-0067">ATP-binding</keyword>
<dbReference type="SUPFAM" id="SSF56042">
    <property type="entry name" value="PurM C-terminal domain-like"/>
    <property type="match status" value="1"/>
</dbReference>
<dbReference type="PIRSF" id="PIRSF036407">
    <property type="entry name" value="Selenphspht_syn"/>
    <property type="match status" value="1"/>
</dbReference>
<dbReference type="AlphaFoldDB" id="E2ZAH5"/>